<evidence type="ECO:0000313" key="1">
    <source>
        <dbReference type="EMBL" id="MCI93249.1"/>
    </source>
</evidence>
<dbReference type="AlphaFoldDB" id="A0A392W0H3"/>
<dbReference type="Proteomes" id="UP000265520">
    <property type="component" value="Unassembled WGS sequence"/>
</dbReference>
<proteinExistence type="predicted"/>
<accession>A0A392W0H3</accession>
<organism evidence="1 2">
    <name type="scientific">Trifolium medium</name>
    <dbReference type="NCBI Taxonomy" id="97028"/>
    <lineage>
        <taxon>Eukaryota</taxon>
        <taxon>Viridiplantae</taxon>
        <taxon>Streptophyta</taxon>
        <taxon>Embryophyta</taxon>
        <taxon>Tracheophyta</taxon>
        <taxon>Spermatophyta</taxon>
        <taxon>Magnoliopsida</taxon>
        <taxon>eudicotyledons</taxon>
        <taxon>Gunneridae</taxon>
        <taxon>Pentapetalae</taxon>
        <taxon>rosids</taxon>
        <taxon>fabids</taxon>
        <taxon>Fabales</taxon>
        <taxon>Fabaceae</taxon>
        <taxon>Papilionoideae</taxon>
        <taxon>50 kb inversion clade</taxon>
        <taxon>NPAAA clade</taxon>
        <taxon>Hologalegina</taxon>
        <taxon>IRL clade</taxon>
        <taxon>Trifolieae</taxon>
        <taxon>Trifolium</taxon>
    </lineage>
</organism>
<feature type="non-terminal residue" evidence="1">
    <location>
        <position position="17"/>
    </location>
</feature>
<comment type="caution">
    <text evidence="1">The sequence shown here is derived from an EMBL/GenBank/DDBJ whole genome shotgun (WGS) entry which is preliminary data.</text>
</comment>
<protein>
    <submittedName>
        <fullName evidence="1">Uncharacterized protein</fullName>
    </submittedName>
</protein>
<reference evidence="1 2" key="1">
    <citation type="journal article" date="2018" name="Front. Plant Sci.">
        <title>Red Clover (Trifolium pratense) and Zigzag Clover (T. medium) - A Picture of Genomic Similarities and Differences.</title>
        <authorList>
            <person name="Dluhosova J."/>
            <person name="Istvanek J."/>
            <person name="Nedelnik J."/>
            <person name="Repkova J."/>
        </authorList>
    </citation>
    <scope>NUCLEOTIDE SEQUENCE [LARGE SCALE GENOMIC DNA]</scope>
    <source>
        <strain evidence="2">cv. 10/8</strain>
        <tissue evidence="1">Leaf</tissue>
    </source>
</reference>
<keyword evidence="2" id="KW-1185">Reference proteome</keyword>
<sequence>MVVGGYGNGDEIGEEGE</sequence>
<evidence type="ECO:0000313" key="2">
    <source>
        <dbReference type="Proteomes" id="UP000265520"/>
    </source>
</evidence>
<name>A0A392W0H3_9FABA</name>
<dbReference type="EMBL" id="LXQA011324070">
    <property type="protein sequence ID" value="MCI93249.1"/>
    <property type="molecule type" value="Genomic_DNA"/>
</dbReference>